<feature type="compositionally biased region" description="Basic and acidic residues" evidence="5">
    <location>
        <begin position="400"/>
        <end position="413"/>
    </location>
</feature>
<name>A0A0L0CI48_LUCCU</name>
<dbReference type="PROSITE" id="PS00135">
    <property type="entry name" value="TRYPSIN_SER"/>
    <property type="match status" value="1"/>
</dbReference>
<comment type="caution">
    <text evidence="8">The sequence shown here is derived from an EMBL/GenBank/DDBJ whole genome shotgun (WGS) entry which is preliminary data.</text>
</comment>
<dbReference type="GO" id="GO:0005737">
    <property type="term" value="C:cytoplasm"/>
    <property type="evidence" value="ECO:0007669"/>
    <property type="project" value="TreeGrafter"/>
</dbReference>
<dbReference type="FunFam" id="3.40.50.11210:FF:000003">
    <property type="entry name" value="RAP1 GTPase activating protein 2"/>
    <property type="match status" value="1"/>
</dbReference>
<dbReference type="OMA" id="VACTHAA"/>
<dbReference type="SMART" id="SM00390">
    <property type="entry name" value="GoLoco"/>
    <property type="match status" value="1"/>
</dbReference>
<dbReference type="Proteomes" id="UP000037069">
    <property type="component" value="Unassembled WGS sequence"/>
</dbReference>
<dbReference type="PANTHER" id="PTHR15711">
    <property type="entry name" value="RAP GTPASE-ACTIVATING PROTEIN"/>
    <property type="match status" value="1"/>
</dbReference>
<keyword evidence="4" id="KW-0720">Serine protease</keyword>
<protein>
    <recommendedName>
        <fullName evidence="10">Rap-GAP domain-containing protein</fullName>
    </recommendedName>
</protein>
<dbReference type="Pfam" id="PF00089">
    <property type="entry name" value="Trypsin"/>
    <property type="match status" value="1"/>
</dbReference>
<dbReference type="GO" id="GO:0004252">
    <property type="term" value="F:serine-type endopeptidase activity"/>
    <property type="evidence" value="ECO:0007669"/>
    <property type="project" value="InterPro"/>
</dbReference>
<dbReference type="Gene3D" id="3.40.50.11210">
    <property type="entry name" value="Rap/Ran-GAP"/>
    <property type="match status" value="1"/>
</dbReference>
<proteinExistence type="predicted"/>
<evidence type="ECO:0000256" key="1">
    <source>
        <dbReference type="ARBA" id="ARBA00022468"/>
    </source>
</evidence>
<dbReference type="PROSITE" id="PS50085">
    <property type="entry name" value="RAPGAP"/>
    <property type="match status" value="1"/>
</dbReference>
<dbReference type="OrthoDB" id="10061449at2759"/>
<organism evidence="8 9">
    <name type="scientific">Lucilia cuprina</name>
    <name type="common">Green bottle fly</name>
    <name type="synonym">Australian sheep blowfly</name>
    <dbReference type="NCBI Taxonomy" id="7375"/>
    <lineage>
        <taxon>Eukaryota</taxon>
        <taxon>Metazoa</taxon>
        <taxon>Ecdysozoa</taxon>
        <taxon>Arthropoda</taxon>
        <taxon>Hexapoda</taxon>
        <taxon>Insecta</taxon>
        <taxon>Pterygota</taxon>
        <taxon>Neoptera</taxon>
        <taxon>Endopterygota</taxon>
        <taxon>Diptera</taxon>
        <taxon>Brachycera</taxon>
        <taxon>Muscomorpha</taxon>
        <taxon>Oestroidea</taxon>
        <taxon>Calliphoridae</taxon>
        <taxon>Luciliinae</taxon>
        <taxon>Lucilia</taxon>
    </lineage>
</organism>
<feature type="compositionally biased region" description="Polar residues" evidence="5">
    <location>
        <begin position="947"/>
        <end position="956"/>
    </location>
</feature>
<feature type="region of interest" description="Disordered" evidence="5">
    <location>
        <begin position="931"/>
        <end position="1038"/>
    </location>
</feature>
<gene>
    <name evidence="8" type="ORF">FF38_14377</name>
</gene>
<feature type="compositionally biased region" description="Low complexity" evidence="5">
    <location>
        <begin position="1009"/>
        <end position="1028"/>
    </location>
</feature>
<evidence type="ECO:0000256" key="5">
    <source>
        <dbReference type="SAM" id="MobiDB-lite"/>
    </source>
</evidence>
<dbReference type="Gene3D" id="2.40.10.10">
    <property type="entry name" value="Trypsin-like serine proteases"/>
    <property type="match status" value="1"/>
</dbReference>
<feature type="domain" description="Peptidase S1" evidence="7">
    <location>
        <begin position="104"/>
        <end position="335"/>
    </location>
</feature>
<dbReference type="GO" id="GO:0006508">
    <property type="term" value="P:proteolysis"/>
    <property type="evidence" value="ECO:0007669"/>
    <property type="project" value="UniProtKB-KW"/>
</dbReference>
<feature type="region of interest" description="Disordered" evidence="5">
    <location>
        <begin position="1"/>
        <end position="67"/>
    </location>
</feature>
<dbReference type="InterPro" id="IPR001314">
    <property type="entry name" value="Peptidase_S1A"/>
</dbReference>
<dbReference type="GO" id="GO:0005096">
    <property type="term" value="F:GTPase activator activity"/>
    <property type="evidence" value="ECO:0007669"/>
    <property type="project" value="UniProtKB-KW"/>
</dbReference>
<dbReference type="Gene3D" id="6.10.140.210">
    <property type="match status" value="1"/>
</dbReference>
<dbReference type="SUPFAM" id="SSF50494">
    <property type="entry name" value="Trypsin-like serine proteases"/>
    <property type="match status" value="1"/>
</dbReference>
<reference evidence="8 9" key="1">
    <citation type="journal article" date="2015" name="Nat. Commun.">
        <title>Lucilia cuprina genome unlocks parasitic fly biology to underpin future interventions.</title>
        <authorList>
            <person name="Anstead C.A."/>
            <person name="Korhonen P.K."/>
            <person name="Young N.D."/>
            <person name="Hall R.S."/>
            <person name="Jex A.R."/>
            <person name="Murali S.C."/>
            <person name="Hughes D.S."/>
            <person name="Lee S.F."/>
            <person name="Perry T."/>
            <person name="Stroehlein A.J."/>
            <person name="Ansell B.R."/>
            <person name="Breugelmans B."/>
            <person name="Hofmann A."/>
            <person name="Qu J."/>
            <person name="Dugan S."/>
            <person name="Lee S.L."/>
            <person name="Chao H."/>
            <person name="Dinh H."/>
            <person name="Han Y."/>
            <person name="Doddapaneni H.V."/>
            <person name="Worley K.C."/>
            <person name="Muzny D.M."/>
            <person name="Ioannidis P."/>
            <person name="Waterhouse R.M."/>
            <person name="Zdobnov E.M."/>
            <person name="James P.J."/>
            <person name="Bagnall N.H."/>
            <person name="Kotze A.C."/>
            <person name="Gibbs R.A."/>
            <person name="Richards S."/>
            <person name="Batterham P."/>
            <person name="Gasser R.B."/>
        </authorList>
    </citation>
    <scope>NUCLEOTIDE SEQUENCE [LARGE SCALE GENOMIC DNA]</scope>
    <source>
        <strain evidence="8 9">LS</strain>
        <tissue evidence="8">Full body</tissue>
    </source>
</reference>
<dbReference type="PROSITE" id="PS50877">
    <property type="entry name" value="GOLOCO"/>
    <property type="match status" value="1"/>
</dbReference>
<dbReference type="SUPFAM" id="SSF111347">
    <property type="entry name" value="Rap/Ran-GAP"/>
    <property type="match status" value="1"/>
</dbReference>
<feature type="compositionally biased region" description="Polar residues" evidence="5">
    <location>
        <begin position="30"/>
        <end position="41"/>
    </location>
</feature>
<dbReference type="PROSITE" id="PS00134">
    <property type="entry name" value="TRYPSIN_HIS"/>
    <property type="match status" value="1"/>
</dbReference>
<dbReference type="EMBL" id="JRES01000438">
    <property type="protein sequence ID" value="KNC31179.1"/>
    <property type="molecule type" value="Genomic_DNA"/>
</dbReference>
<feature type="compositionally biased region" description="Polar residues" evidence="5">
    <location>
        <begin position="931"/>
        <end position="940"/>
    </location>
</feature>
<dbReference type="Pfam" id="PF02188">
    <property type="entry name" value="GoLoco"/>
    <property type="match status" value="1"/>
</dbReference>
<accession>A0A0L0CI48</accession>
<dbReference type="InterPro" id="IPR003109">
    <property type="entry name" value="GoLoco_motif"/>
</dbReference>
<evidence type="ECO:0008006" key="10">
    <source>
        <dbReference type="Google" id="ProtNLM"/>
    </source>
</evidence>
<feature type="compositionally biased region" description="Polar residues" evidence="5">
    <location>
        <begin position="53"/>
        <end position="62"/>
    </location>
</feature>
<dbReference type="InterPro" id="IPR033116">
    <property type="entry name" value="TRYPSIN_SER"/>
</dbReference>
<feature type="compositionally biased region" description="Low complexity" evidence="5">
    <location>
        <begin position="434"/>
        <end position="454"/>
    </location>
</feature>
<keyword evidence="4" id="KW-0645">Protease</keyword>
<evidence type="ECO:0000313" key="9">
    <source>
        <dbReference type="Proteomes" id="UP000037069"/>
    </source>
</evidence>
<feature type="compositionally biased region" description="Low complexity" evidence="5">
    <location>
        <begin position="957"/>
        <end position="996"/>
    </location>
</feature>
<dbReference type="InterPro" id="IPR001254">
    <property type="entry name" value="Trypsin_dom"/>
</dbReference>
<dbReference type="InterPro" id="IPR050989">
    <property type="entry name" value="Rap1_Ran_GAP"/>
</dbReference>
<sequence length="1172" mass="127958">MLKVQMMEQQQVGGSNNDSNRDSTTSTTSVKQPPESTSPKRMSSGGGGGSGSIITKTPTSSPLHHPVPQRQMTTVFAVLVACTHAASFSNIAQKLMPSFATGYIIKGQDAEPHSAPYIVSLSRTSKHSHICGGTLINKNWIVTAAHCISNPVGMGVVAGLHKRTNYDAKTQSRVVDYGKVHENYSGGVGPYDIAILHVSQPFEFNDWVQPAVLPAPEEIHEGETHLYGWGQPKSYVLTAASTLQTVTTQIVEFNKCKATLPADAPIHETNLCSDSLQQSISACNGDSGGPLVKEYENAPAELIGIVSWGYIPCGLAQLPSIYTPGSIMPKLNFSWHKLRQHAFMAGTTTKGSGGSLTHSPERLRGATHDLFELLERVQCSRLEDQRCELPPYFSQTHHRNSNDERVPNPHSPHDINASNNMHIVTPHSLQHSASRSTMRHSMSNSSSSTPASPQLSGIITASGGQLLSNGHHYQSQSSSQSSIISTIPASQRVLEEVLGKGAPYPMICLPSSGYWVDGTDHECTYDSRGNPMLPQTTWMAKFETDDTAKCYRRFYAAREHSNLVGYDEQLGPVLISIKTENVANQEHIRILLRLRTGTMHELIPVSCLGPTPSPNKMVRLLNDQINVDSFMPVLCPKASQLIGVYDEHVLVSNFKFGILYQRYGQTTEEELFSNNNSSAAFEEFLDVIGQRIKLKDHKGYRGGLDIQNGHTGDTAIYEVFKEREIMFHVSTMLPYTEGDPQQLQRKRHIGNDIVAIVFQESNTPFSPDMIASHFLHAFIVVQPLEPNTPNTRYKVSVAARDDVPFFGPTLPNPAVFRKGQEFKEFLLTKLINAENACYKAEKFAKLELRTRTSLLQNLVDELKEKTREFLGADLVGQMAASPTPETPKADNTTAGSRFIDTVKKALISRVRSQSVDTSNLANVEKFCVSTKMNSSATSTNSKKDTSLTETPNLNTCSRTASKSSSKSKSSNDSTSSSPDITSRGPLNNGTMNNNNGHCSLTNNSKDLQNGNNSNNGGTTTNCGGAAATMSETSDDSSLNSVDLDPMMGHLDGGAAYIDSDTGLESMSSAEATTKACSLCLDGSQGMMGSSPSNETMVMIENLRQEVTRLKCDKLDLLRQNVTCQRDIKRLRERELSLQGDLAAAGKEILRLRDLLKEYMPDLAASPLSISPI</sequence>
<evidence type="ECO:0000256" key="3">
    <source>
        <dbReference type="ARBA" id="ARBA00057316"/>
    </source>
</evidence>
<evidence type="ECO:0000256" key="4">
    <source>
        <dbReference type="RuleBase" id="RU363034"/>
    </source>
</evidence>
<dbReference type="InterPro" id="IPR000331">
    <property type="entry name" value="Rap/Ran_GAP_dom"/>
</dbReference>
<dbReference type="InterPro" id="IPR035974">
    <property type="entry name" value="Rap/Ran-GAP_sf"/>
</dbReference>
<dbReference type="PANTHER" id="PTHR15711:SF32">
    <property type="entry name" value="RAP GTPASE ACTIVATING PROTEIN 1, ISOFORM H"/>
    <property type="match status" value="1"/>
</dbReference>
<dbReference type="Pfam" id="PF21022">
    <property type="entry name" value="Rap-GAP_dimer"/>
    <property type="match status" value="1"/>
</dbReference>
<keyword evidence="1" id="KW-0343">GTPase activation</keyword>
<dbReference type="InterPro" id="IPR043504">
    <property type="entry name" value="Peptidase_S1_PA_chymotrypsin"/>
</dbReference>
<dbReference type="InterPro" id="IPR018114">
    <property type="entry name" value="TRYPSIN_HIS"/>
</dbReference>
<feature type="compositionally biased region" description="Polar residues" evidence="5">
    <location>
        <begin position="416"/>
        <end position="433"/>
    </location>
</feature>
<evidence type="ECO:0000256" key="2">
    <source>
        <dbReference type="ARBA" id="ARBA00023157"/>
    </source>
</evidence>
<dbReference type="GO" id="GO:0051056">
    <property type="term" value="P:regulation of small GTPase mediated signal transduction"/>
    <property type="evidence" value="ECO:0007669"/>
    <property type="project" value="InterPro"/>
</dbReference>
<feature type="compositionally biased region" description="Low complexity" evidence="5">
    <location>
        <begin position="15"/>
        <end position="29"/>
    </location>
</feature>
<evidence type="ECO:0000313" key="8">
    <source>
        <dbReference type="EMBL" id="KNC31179.1"/>
    </source>
</evidence>
<keyword evidence="4" id="KW-0378">Hydrolase</keyword>
<dbReference type="Pfam" id="PF02145">
    <property type="entry name" value="Rap_GAP"/>
    <property type="match status" value="1"/>
</dbReference>
<feature type="compositionally biased region" description="Polar residues" evidence="5">
    <location>
        <begin position="997"/>
        <end position="1008"/>
    </location>
</feature>
<keyword evidence="2" id="KW-1015">Disulfide bond</keyword>
<evidence type="ECO:0000259" key="6">
    <source>
        <dbReference type="PROSITE" id="PS50085"/>
    </source>
</evidence>
<dbReference type="FunFam" id="2.40.10.10:FF:000068">
    <property type="entry name" value="transmembrane protease serine 2"/>
    <property type="match status" value="1"/>
</dbReference>
<dbReference type="PRINTS" id="PR00722">
    <property type="entry name" value="CHYMOTRYPSIN"/>
</dbReference>
<comment type="function">
    <text evidence="3">GTPase activator for the nuclear Ras-related regulatory protein RAP-1A (KREV-1), converting it to the putatively inactive GDP-bound state.</text>
</comment>
<dbReference type="STRING" id="7375.A0A0L0CI48"/>
<dbReference type="InterPro" id="IPR009003">
    <property type="entry name" value="Peptidase_S1_PA"/>
</dbReference>
<keyword evidence="9" id="KW-1185">Reference proteome</keyword>
<dbReference type="PROSITE" id="PS50240">
    <property type="entry name" value="TRYPSIN_DOM"/>
    <property type="match status" value="1"/>
</dbReference>
<dbReference type="SMART" id="SM00020">
    <property type="entry name" value="Tryp_SPc"/>
    <property type="match status" value="1"/>
</dbReference>
<dbReference type="CDD" id="cd00190">
    <property type="entry name" value="Tryp_SPc"/>
    <property type="match status" value="1"/>
</dbReference>
<feature type="domain" description="Rap-GAP" evidence="6">
    <location>
        <begin position="642"/>
        <end position="858"/>
    </location>
</feature>
<feature type="region of interest" description="Disordered" evidence="5">
    <location>
        <begin position="392"/>
        <end position="454"/>
    </location>
</feature>
<dbReference type="AlphaFoldDB" id="A0A0L0CI48"/>
<evidence type="ECO:0000259" key="7">
    <source>
        <dbReference type="PROSITE" id="PS50240"/>
    </source>
</evidence>